<reference evidence="2" key="2">
    <citation type="submission" date="2019-03" db="EMBL/GenBank/DDBJ databases">
        <authorList>
            <person name="Yan Y.-Q."/>
            <person name="Du Z.-J."/>
        </authorList>
    </citation>
    <scope>NUCLEOTIDE SEQUENCE</scope>
    <source>
        <strain evidence="2">PP-F2FG21</strain>
    </source>
</reference>
<dbReference type="AlphaFoldDB" id="A0A4Y8AEP4"/>
<dbReference type="EMBL" id="SNQG01000003">
    <property type="protein sequence ID" value="TEW66539.1"/>
    <property type="molecule type" value="Genomic_DNA"/>
</dbReference>
<reference evidence="1 4" key="3">
    <citation type="submission" date="2020-08" db="EMBL/GenBank/DDBJ databases">
        <title>Genomic Encyclopedia of Type Strains, Phase IV (KMG-IV): sequencing the most valuable type-strain genomes for metagenomic binning, comparative biology and taxonomic classification.</title>
        <authorList>
            <person name="Goeker M."/>
        </authorList>
    </citation>
    <scope>NUCLEOTIDE SEQUENCE [LARGE SCALE GENOMIC DNA]</scope>
    <source>
        <strain evidence="1 4">DSM 100995</strain>
    </source>
</reference>
<dbReference type="Proteomes" id="UP000297248">
    <property type="component" value="Unassembled WGS sequence"/>
</dbReference>
<evidence type="ECO:0000313" key="2">
    <source>
        <dbReference type="EMBL" id="TEW66539.1"/>
    </source>
</evidence>
<sequence>MKQVIFIIGIICCLVIGACSKKESAAPANQKHTIKITASANAEFTAVVSVAESIGAAQTEVKNITVATGTSFEFTTEAITNSYVFLKLSTNVANNITYKIADNGIVAEQGTDVEFATRTTQTIQHLVQ</sequence>
<evidence type="ECO:0000313" key="4">
    <source>
        <dbReference type="Proteomes" id="UP000583101"/>
    </source>
</evidence>
<evidence type="ECO:0000313" key="1">
    <source>
        <dbReference type="EMBL" id="MBB3970154.1"/>
    </source>
</evidence>
<dbReference type="EMBL" id="JACIEG010000005">
    <property type="protein sequence ID" value="MBB3970154.1"/>
    <property type="molecule type" value="Genomic_DNA"/>
</dbReference>
<dbReference type="RefSeq" id="WP_134336149.1">
    <property type="nucleotide sequence ID" value="NZ_BMCZ01000003.1"/>
</dbReference>
<protein>
    <submittedName>
        <fullName evidence="2">Uncharacterized protein</fullName>
    </submittedName>
</protein>
<comment type="caution">
    <text evidence="2">The sequence shown here is derived from an EMBL/GenBank/DDBJ whole genome shotgun (WGS) entry which is preliminary data.</text>
</comment>
<dbReference type="OrthoDB" id="799465at2"/>
<reference evidence="2 3" key="1">
    <citation type="journal article" date="2016" name="Int. J. Syst. Evol. Microbiol.">
        <title>Proposal of Mucilaginibacter phyllosphaerae sp. nov. isolated from the phyllosphere of Galium album.</title>
        <authorList>
            <person name="Aydogan E.L."/>
            <person name="Busse H.J."/>
            <person name="Moser G."/>
            <person name="Muller C."/>
            <person name="Kampfer P."/>
            <person name="Glaeser S.P."/>
        </authorList>
    </citation>
    <scope>NUCLEOTIDE SEQUENCE [LARGE SCALE GENOMIC DNA]</scope>
    <source>
        <strain evidence="2 3">PP-F2FG21</strain>
    </source>
</reference>
<evidence type="ECO:0000313" key="3">
    <source>
        <dbReference type="Proteomes" id="UP000297248"/>
    </source>
</evidence>
<proteinExistence type="predicted"/>
<dbReference type="PROSITE" id="PS51257">
    <property type="entry name" value="PROKAR_LIPOPROTEIN"/>
    <property type="match status" value="1"/>
</dbReference>
<gene>
    <name evidence="2" type="ORF">E2R65_08935</name>
    <name evidence="1" type="ORF">GGR35_002770</name>
</gene>
<dbReference type="Proteomes" id="UP000583101">
    <property type="component" value="Unassembled WGS sequence"/>
</dbReference>
<name>A0A4Y8AEP4_9SPHI</name>
<organism evidence="2 3">
    <name type="scientific">Mucilaginibacter phyllosphaerae</name>
    <dbReference type="NCBI Taxonomy" id="1812349"/>
    <lineage>
        <taxon>Bacteria</taxon>
        <taxon>Pseudomonadati</taxon>
        <taxon>Bacteroidota</taxon>
        <taxon>Sphingobacteriia</taxon>
        <taxon>Sphingobacteriales</taxon>
        <taxon>Sphingobacteriaceae</taxon>
        <taxon>Mucilaginibacter</taxon>
    </lineage>
</organism>
<keyword evidence="4" id="KW-1185">Reference proteome</keyword>
<accession>A0A4Y8AEP4</accession>